<evidence type="ECO:0000256" key="4">
    <source>
        <dbReference type="ARBA" id="ARBA00022692"/>
    </source>
</evidence>
<feature type="binding site" evidence="7">
    <location>
        <position position="152"/>
    </location>
    <ligand>
        <name>Mg(2+)</name>
        <dbReference type="ChEBI" id="CHEBI:18420"/>
    </ligand>
</feature>
<dbReference type="OrthoDB" id="2679245at2"/>
<dbReference type="GO" id="GO:0044038">
    <property type="term" value="P:cell wall macromolecule biosynthetic process"/>
    <property type="evidence" value="ECO:0007669"/>
    <property type="project" value="TreeGrafter"/>
</dbReference>
<evidence type="ECO:0000256" key="1">
    <source>
        <dbReference type="ARBA" id="ARBA00004651"/>
    </source>
</evidence>
<comment type="subcellular location">
    <subcellularLocation>
        <location evidence="1">Cell membrane</location>
        <topology evidence="1">Multi-pass membrane protein</topology>
    </subcellularLocation>
</comment>
<dbReference type="KEGG" id="cad:Curi_c14000"/>
<evidence type="ECO:0000256" key="3">
    <source>
        <dbReference type="ARBA" id="ARBA00022679"/>
    </source>
</evidence>
<dbReference type="Proteomes" id="UP000006094">
    <property type="component" value="Chromosome"/>
</dbReference>
<protein>
    <submittedName>
        <fullName evidence="8">Phospho-N-acetylmuramoyl-pentapeptide-transferase</fullName>
    </submittedName>
</protein>
<keyword evidence="7" id="KW-0460">Magnesium</keyword>
<dbReference type="STRING" id="1128398.Curi_c14000"/>
<keyword evidence="4" id="KW-0812">Transmembrane</keyword>
<evidence type="ECO:0000256" key="2">
    <source>
        <dbReference type="ARBA" id="ARBA00022475"/>
    </source>
</evidence>
<dbReference type="GO" id="GO:0016780">
    <property type="term" value="F:phosphotransferase activity, for other substituted phosphate groups"/>
    <property type="evidence" value="ECO:0007669"/>
    <property type="project" value="InterPro"/>
</dbReference>
<feature type="binding site" evidence="7">
    <location>
        <position position="208"/>
    </location>
    <ligand>
        <name>Mg(2+)</name>
        <dbReference type="ChEBI" id="CHEBI:18420"/>
    </ligand>
</feature>
<sequence>MNLIIFFISIVVTLLSTPYVYNMLLDNDCTALNYREEKIPIGMGLVFILVQCFIISITSIYIKIDRTMILFYIITVMLMGLVGMLDDLIGEKNVKGFKGHIKSLFRGKLTTGGLKAIIGFLSATLFSISISKNYLDMIVNIFLIALFTNLINLFDLRPGRAGKVFAVISITLLITSYIKSYDFIIYSALGIIIVYMRYDLKARAMMGDVGSNALGITLGAFCALTHSLNIKIVYLVILLILHIISEFYSFSKIINKSKILSFLDNLGR</sequence>
<dbReference type="RefSeq" id="WP_014967547.1">
    <property type="nucleotide sequence ID" value="NC_018664.1"/>
</dbReference>
<evidence type="ECO:0000256" key="5">
    <source>
        <dbReference type="ARBA" id="ARBA00022989"/>
    </source>
</evidence>
<dbReference type="GO" id="GO:0071555">
    <property type="term" value="P:cell wall organization"/>
    <property type="evidence" value="ECO:0007669"/>
    <property type="project" value="TreeGrafter"/>
</dbReference>
<dbReference type="PANTHER" id="PTHR22926:SF3">
    <property type="entry name" value="UNDECAPRENYL-PHOSPHATE ALPHA-N-ACETYLGLUCOSAMINYL 1-PHOSPHATE TRANSFERASE"/>
    <property type="match status" value="1"/>
</dbReference>
<dbReference type="InterPro" id="IPR000715">
    <property type="entry name" value="Glycosyl_transferase_4"/>
</dbReference>
<keyword evidence="2" id="KW-1003">Cell membrane</keyword>
<dbReference type="Pfam" id="PF00953">
    <property type="entry name" value="Glycos_transf_4"/>
    <property type="match status" value="1"/>
</dbReference>
<dbReference type="eggNOG" id="COG0472">
    <property type="taxonomic scope" value="Bacteria"/>
</dbReference>
<accession>K0B0J0</accession>
<keyword evidence="9" id="KW-1185">Reference proteome</keyword>
<gene>
    <name evidence="8" type="ordered locus">Curi_c14000</name>
</gene>
<dbReference type="EMBL" id="CP003326">
    <property type="protein sequence ID" value="AFS78410.1"/>
    <property type="molecule type" value="Genomic_DNA"/>
</dbReference>
<evidence type="ECO:0000313" key="8">
    <source>
        <dbReference type="EMBL" id="AFS78410.1"/>
    </source>
</evidence>
<dbReference type="GO" id="GO:0005886">
    <property type="term" value="C:plasma membrane"/>
    <property type="evidence" value="ECO:0007669"/>
    <property type="project" value="UniProtKB-SubCell"/>
</dbReference>
<organism evidence="8 9">
    <name type="scientific">Gottschalkia acidurici (strain ATCC 7906 / DSM 604 / BCRC 14475 / CIP 104303 / KCTC 5404 / NCIMB 10678 / 9a)</name>
    <name type="common">Clostridium acidurici</name>
    <dbReference type="NCBI Taxonomy" id="1128398"/>
    <lineage>
        <taxon>Bacteria</taxon>
        <taxon>Bacillati</taxon>
        <taxon>Bacillota</taxon>
        <taxon>Tissierellia</taxon>
        <taxon>Tissierellales</taxon>
        <taxon>Gottschalkiaceae</taxon>
        <taxon>Gottschalkia</taxon>
    </lineage>
</organism>
<reference evidence="8 9" key="1">
    <citation type="journal article" date="2012" name="PLoS ONE">
        <title>The purine-utilizing bacterium Clostridium acidurici 9a: a genome-guided metabolic reconsideration.</title>
        <authorList>
            <person name="Hartwich K."/>
            <person name="Poehlein A."/>
            <person name="Daniel R."/>
        </authorList>
    </citation>
    <scope>NUCLEOTIDE SEQUENCE [LARGE SCALE GENOMIC DNA]</scope>
    <source>
        <strain evidence="9">ATCC 7906 / DSM 604 / BCRC 14475 / CIP 104303 / KCTC 5404 / NCIMB 10678 / 9a</strain>
    </source>
</reference>
<comment type="cofactor">
    <cofactor evidence="7">
        <name>Mg(2+)</name>
        <dbReference type="ChEBI" id="CHEBI:18420"/>
    </cofactor>
</comment>
<dbReference type="PANTHER" id="PTHR22926">
    <property type="entry name" value="PHOSPHO-N-ACETYLMURAMOYL-PENTAPEPTIDE-TRANSFERASE"/>
    <property type="match status" value="1"/>
</dbReference>
<keyword evidence="7" id="KW-0479">Metal-binding</keyword>
<name>K0B0J0_GOTA9</name>
<keyword evidence="6" id="KW-0472">Membrane</keyword>
<dbReference type="PATRIC" id="fig|1128398.3.peg.1423"/>
<evidence type="ECO:0000256" key="6">
    <source>
        <dbReference type="ARBA" id="ARBA00023136"/>
    </source>
</evidence>
<proteinExistence type="predicted"/>
<keyword evidence="5" id="KW-1133">Transmembrane helix</keyword>
<dbReference type="AlphaFoldDB" id="K0B0J0"/>
<keyword evidence="3" id="KW-0808">Transferase</keyword>
<dbReference type="GO" id="GO:0046872">
    <property type="term" value="F:metal ion binding"/>
    <property type="evidence" value="ECO:0007669"/>
    <property type="project" value="UniProtKB-KW"/>
</dbReference>
<evidence type="ECO:0000256" key="7">
    <source>
        <dbReference type="PIRSR" id="PIRSR600715-1"/>
    </source>
</evidence>
<dbReference type="HOGENOM" id="CLU_078449_0_0_9"/>
<evidence type="ECO:0000313" key="9">
    <source>
        <dbReference type="Proteomes" id="UP000006094"/>
    </source>
</evidence>